<dbReference type="OMA" id="GCATHKQ"/>
<feature type="region of interest" description="Disordered" evidence="1">
    <location>
        <begin position="22"/>
        <end position="41"/>
    </location>
</feature>
<dbReference type="OrthoDB" id="5953187at2759"/>
<feature type="compositionally biased region" description="Acidic residues" evidence="1">
    <location>
        <begin position="29"/>
        <end position="40"/>
    </location>
</feature>
<evidence type="ECO:0000256" key="2">
    <source>
        <dbReference type="SAM" id="SignalP"/>
    </source>
</evidence>
<accession>A0A913WWH4</accession>
<dbReference type="InterPro" id="IPR045860">
    <property type="entry name" value="Snake_toxin-like_sf"/>
</dbReference>
<feature type="chain" id="PRO_5036765258" description="Secreted protein" evidence="2">
    <location>
        <begin position="20"/>
        <end position="245"/>
    </location>
</feature>
<dbReference type="GeneID" id="110234094"/>
<sequence>MRYLFWAILIVSLACEIDASVQIGPQQTEPDETEPEEEEEPHPYTISFFVFPHGAAKDLLDRTFNKKKPSNHHKLITNALKANATPDDTWLDKSNEDIDSLYQRGSIDHPPSEMYPHCHQCDKNSTFDGCTQKETLKVCNKGLANICYTKSLKKGDIVHYQMGCATHKQCQHARAVPCKMSVKKCFTCCQWSGCNSQSHHHKNFPFAHQITTQLSMDDAKSTSTTSVMSWTLVVTSLLSAAFVVI</sequence>
<dbReference type="KEGG" id="epa:110234094"/>
<dbReference type="AlphaFoldDB" id="A0A913WWH4"/>
<keyword evidence="2" id="KW-0732">Signal</keyword>
<keyword evidence="4" id="KW-1185">Reference proteome</keyword>
<proteinExistence type="predicted"/>
<evidence type="ECO:0000256" key="1">
    <source>
        <dbReference type="SAM" id="MobiDB-lite"/>
    </source>
</evidence>
<reference evidence="3" key="1">
    <citation type="submission" date="2022-11" db="UniProtKB">
        <authorList>
            <consortium name="EnsemblMetazoa"/>
        </authorList>
    </citation>
    <scope>IDENTIFICATION</scope>
</reference>
<name>A0A913WWH4_EXADI</name>
<evidence type="ECO:0000313" key="4">
    <source>
        <dbReference type="Proteomes" id="UP000887567"/>
    </source>
</evidence>
<protein>
    <recommendedName>
        <fullName evidence="5">Secreted protein</fullName>
    </recommendedName>
</protein>
<dbReference type="CDD" id="cd00117">
    <property type="entry name" value="TFP"/>
    <property type="match status" value="1"/>
</dbReference>
<evidence type="ECO:0000313" key="3">
    <source>
        <dbReference type="EnsemblMetazoa" id="XP_020895108.1"/>
    </source>
</evidence>
<organism evidence="3 4">
    <name type="scientific">Exaiptasia diaphana</name>
    <name type="common">Tropical sea anemone</name>
    <name type="synonym">Aiptasia pulchella</name>
    <dbReference type="NCBI Taxonomy" id="2652724"/>
    <lineage>
        <taxon>Eukaryota</taxon>
        <taxon>Metazoa</taxon>
        <taxon>Cnidaria</taxon>
        <taxon>Anthozoa</taxon>
        <taxon>Hexacorallia</taxon>
        <taxon>Actiniaria</taxon>
        <taxon>Aiptasiidae</taxon>
        <taxon>Exaiptasia</taxon>
    </lineage>
</organism>
<dbReference type="EnsemblMetazoa" id="XM_021039449.2">
    <property type="protein sequence ID" value="XP_020895108.1"/>
    <property type="gene ID" value="LOC110234094"/>
</dbReference>
<dbReference type="RefSeq" id="XP_020895108.1">
    <property type="nucleotide sequence ID" value="XM_021039449.2"/>
</dbReference>
<evidence type="ECO:0008006" key="5">
    <source>
        <dbReference type="Google" id="ProtNLM"/>
    </source>
</evidence>
<dbReference type="SUPFAM" id="SSF57302">
    <property type="entry name" value="Snake toxin-like"/>
    <property type="match status" value="1"/>
</dbReference>
<dbReference type="Proteomes" id="UP000887567">
    <property type="component" value="Unplaced"/>
</dbReference>
<feature type="signal peptide" evidence="2">
    <location>
        <begin position="1"/>
        <end position="19"/>
    </location>
</feature>
<dbReference type="PROSITE" id="PS51257">
    <property type="entry name" value="PROKAR_LIPOPROTEIN"/>
    <property type="match status" value="1"/>
</dbReference>